<name>A0A0E9PGL9_ANGAN</name>
<sequence>MPALKLETDVRRFEDVSARRVLCAQAEGQAVQLEPTAPSHPAGPVCFQPIPDLRGQVPAVRPRASGTHAHLQVHRPVHDHHQPLAGQR</sequence>
<organism evidence="2">
    <name type="scientific">Anguilla anguilla</name>
    <name type="common">European freshwater eel</name>
    <name type="synonym">Muraena anguilla</name>
    <dbReference type="NCBI Taxonomy" id="7936"/>
    <lineage>
        <taxon>Eukaryota</taxon>
        <taxon>Metazoa</taxon>
        <taxon>Chordata</taxon>
        <taxon>Craniata</taxon>
        <taxon>Vertebrata</taxon>
        <taxon>Euteleostomi</taxon>
        <taxon>Actinopterygii</taxon>
        <taxon>Neopterygii</taxon>
        <taxon>Teleostei</taxon>
        <taxon>Anguilliformes</taxon>
        <taxon>Anguillidae</taxon>
        <taxon>Anguilla</taxon>
    </lineage>
</organism>
<evidence type="ECO:0000256" key="1">
    <source>
        <dbReference type="SAM" id="MobiDB-lite"/>
    </source>
</evidence>
<accession>A0A0E9PGL9</accession>
<feature type="region of interest" description="Disordered" evidence="1">
    <location>
        <begin position="63"/>
        <end position="88"/>
    </location>
</feature>
<protein>
    <submittedName>
        <fullName evidence="2">Uncharacterized protein</fullName>
    </submittedName>
</protein>
<reference evidence="2" key="2">
    <citation type="journal article" date="2015" name="Fish Shellfish Immunol.">
        <title>Early steps in the European eel (Anguilla anguilla)-Vibrio vulnificus interaction in the gills: Role of the RtxA13 toxin.</title>
        <authorList>
            <person name="Callol A."/>
            <person name="Pajuelo D."/>
            <person name="Ebbesson L."/>
            <person name="Teles M."/>
            <person name="MacKenzie S."/>
            <person name="Amaro C."/>
        </authorList>
    </citation>
    <scope>NUCLEOTIDE SEQUENCE</scope>
</reference>
<dbReference type="EMBL" id="GBXM01105579">
    <property type="protein sequence ID" value="JAH02998.1"/>
    <property type="molecule type" value="Transcribed_RNA"/>
</dbReference>
<proteinExistence type="predicted"/>
<reference evidence="2" key="1">
    <citation type="submission" date="2014-11" db="EMBL/GenBank/DDBJ databases">
        <authorList>
            <person name="Amaro Gonzalez C."/>
        </authorList>
    </citation>
    <scope>NUCLEOTIDE SEQUENCE</scope>
</reference>
<evidence type="ECO:0000313" key="2">
    <source>
        <dbReference type="EMBL" id="JAH02998.1"/>
    </source>
</evidence>
<dbReference type="AlphaFoldDB" id="A0A0E9PGL9"/>